<keyword evidence="5" id="KW-1185">Reference proteome</keyword>
<gene>
    <name evidence="4" type="ORF">GCM10023091_33560</name>
</gene>
<feature type="chain" id="PRO_5045077771" evidence="2">
    <location>
        <begin position="24"/>
        <end position="518"/>
    </location>
</feature>
<comment type="caution">
    <text evidence="4">The sequence shown here is derived from an EMBL/GenBank/DDBJ whole genome shotgun (WGS) entry which is preliminary data.</text>
</comment>
<protein>
    <submittedName>
        <fullName evidence="4">OstA-like protein</fullName>
    </submittedName>
</protein>
<name>A0ABP8M711_9BACT</name>
<keyword evidence="1 2" id="KW-0732">Signal</keyword>
<feature type="signal peptide" evidence="2">
    <location>
        <begin position="1"/>
        <end position="23"/>
    </location>
</feature>
<dbReference type="PANTHER" id="PTHR36504">
    <property type="entry name" value="LIPOPOLYSACCHARIDE EXPORT SYSTEM PROTEIN LPTA"/>
    <property type="match status" value="1"/>
</dbReference>
<dbReference type="InterPro" id="IPR005653">
    <property type="entry name" value="OstA-like_N"/>
</dbReference>
<organism evidence="4 5">
    <name type="scientific">Ravibacter arvi</name>
    <dbReference type="NCBI Taxonomy" id="2051041"/>
    <lineage>
        <taxon>Bacteria</taxon>
        <taxon>Pseudomonadati</taxon>
        <taxon>Bacteroidota</taxon>
        <taxon>Cytophagia</taxon>
        <taxon>Cytophagales</taxon>
        <taxon>Spirosomataceae</taxon>
        <taxon>Ravibacter</taxon>
    </lineage>
</organism>
<evidence type="ECO:0000313" key="5">
    <source>
        <dbReference type="Proteomes" id="UP001501508"/>
    </source>
</evidence>
<dbReference type="RefSeq" id="WP_345031327.1">
    <property type="nucleotide sequence ID" value="NZ_BAABEY010000031.1"/>
</dbReference>
<proteinExistence type="predicted"/>
<dbReference type="PANTHER" id="PTHR36504:SF1">
    <property type="entry name" value="LIPOPOLYSACCHARIDE EXPORT SYSTEM PROTEIN LPTA"/>
    <property type="match status" value="1"/>
</dbReference>
<dbReference type="Pfam" id="PF13100">
    <property type="entry name" value="OstA_2"/>
    <property type="match status" value="1"/>
</dbReference>
<evidence type="ECO:0000259" key="3">
    <source>
        <dbReference type="Pfam" id="PF13100"/>
    </source>
</evidence>
<accession>A0ABP8M711</accession>
<sequence length="518" mass="58917">MIRYLYITLALLIPLLGKSQAPADTSKIVEIISAEDLTIISNEAGETRKLKQNVKLRHEGAVMYCDSATQHVLSNFIEAYGRVKIVQGDTVTVTGDTLHYFGNTKLAIMLGRKAQLIDATRTLTSRRLEYDMMNGIASYKTPGITVDKSDTLTSNTGFYNVRNKEYTYYQNVKLVSPKYTLTTDTLLFQSLTKWTFFKGNTKIANKDGVLIGKKGKHNTETGESIFDTRTTVDNESYTLTGDSLYYDEPNKKGYARGRVEMIAKKDSTILTGNEAMYRGGEGFSKVFGQALVKTILSRDTLFIRADTLYSIENREDSTRKMIADRNVFIYKTDFQGICDSLTYNNADSIINFYKKPVLWGDLNQLEADSITVWLVNSKINKMHLRGNSFVISEDSLIKQYNQVKGRVILAYFDKRSKVERVDVDGNGESIYYAMDDKETLIGLNRVLCGKMNIRFAEDKVQRIAFLGRPDGRLIPPHLIRQGERELEGFQWRIEQKPTKEVTTWQTAAKIPEEKRKAR</sequence>
<dbReference type="EMBL" id="BAABEY010000031">
    <property type="protein sequence ID" value="GAA4444035.1"/>
    <property type="molecule type" value="Genomic_DNA"/>
</dbReference>
<evidence type="ECO:0000256" key="1">
    <source>
        <dbReference type="ARBA" id="ARBA00022729"/>
    </source>
</evidence>
<feature type="domain" description="Organic solvent tolerance-like N-terminal" evidence="3">
    <location>
        <begin position="29"/>
        <end position="184"/>
    </location>
</feature>
<dbReference type="Gene3D" id="2.60.450.10">
    <property type="entry name" value="Lipopolysaccharide (LPS) transport protein A like domain"/>
    <property type="match status" value="3"/>
</dbReference>
<reference evidence="5" key="1">
    <citation type="journal article" date="2019" name="Int. J. Syst. Evol. Microbiol.">
        <title>The Global Catalogue of Microorganisms (GCM) 10K type strain sequencing project: providing services to taxonomists for standard genome sequencing and annotation.</title>
        <authorList>
            <consortium name="The Broad Institute Genomics Platform"/>
            <consortium name="The Broad Institute Genome Sequencing Center for Infectious Disease"/>
            <person name="Wu L."/>
            <person name="Ma J."/>
        </authorList>
    </citation>
    <scope>NUCLEOTIDE SEQUENCE [LARGE SCALE GENOMIC DNA]</scope>
    <source>
        <strain evidence="5">JCM 31920</strain>
    </source>
</reference>
<dbReference type="Proteomes" id="UP001501508">
    <property type="component" value="Unassembled WGS sequence"/>
</dbReference>
<dbReference type="InterPro" id="IPR052037">
    <property type="entry name" value="LPS_export_LptA"/>
</dbReference>
<evidence type="ECO:0000256" key="2">
    <source>
        <dbReference type="SAM" id="SignalP"/>
    </source>
</evidence>
<evidence type="ECO:0000313" key="4">
    <source>
        <dbReference type="EMBL" id="GAA4444035.1"/>
    </source>
</evidence>